<gene>
    <name evidence="2" type="ORF">EMK97_18235</name>
</gene>
<keyword evidence="3" id="KW-1185">Reference proteome</keyword>
<evidence type="ECO:0000259" key="1">
    <source>
        <dbReference type="Pfam" id="PF02663"/>
    </source>
</evidence>
<reference evidence="2 3" key="1">
    <citation type="submission" date="2018-12" db="EMBL/GenBank/DDBJ databases">
        <title>Complete genome of Litorilituus sediminis.</title>
        <authorList>
            <person name="Liu A."/>
            <person name="Rong J."/>
        </authorList>
    </citation>
    <scope>NUCLEOTIDE SEQUENCE [LARGE SCALE GENOMIC DNA]</scope>
    <source>
        <strain evidence="2 3">JCM 17549</strain>
    </source>
</reference>
<dbReference type="Pfam" id="PF02663">
    <property type="entry name" value="FmdE"/>
    <property type="match status" value="1"/>
</dbReference>
<proteinExistence type="predicted"/>
<accession>A0A4V0ZGN1</accession>
<evidence type="ECO:0000313" key="2">
    <source>
        <dbReference type="EMBL" id="QBG37880.1"/>
    </source>
</evidence>
<protein>
    <recommendedName>
        <fullName evidence="1">Formylmethanofuran dehydrogenase subunit E domain-containing protein</fullName>
    </recommendedName>
</protein>
<organism evidence="2 3">
    <name type="scientific">Litorilituus sediminis</name>
    <dbReference type="NCBI Taxonomy" id="718192"/>
    <lineage>
        <taxon>Bacteria</taxon>
        <taxon>Pseudomonadati</taxon>
        <taxon>Pseudomonadota</taxon>
        <taxon>Gammaproteobacteria</taxon>
        <taxon>Alteromonadales</taxon>
        <taxon>Colwelliaceae</taxon>
        <taxon>Litorilituus</taxon>
    </lineage>
</organism>
<dbReference type="Proteomes" id="UP000290244">
    <property type="component" value="Chromosome"/>
</dbReference>
<dbReference type="SUPFAM" id="SSF143555">
    <property type="entry name" value="FwdE-like"/>
    <property type="match status" value="1"/>
</dbReference>
<dbReference type="EMBL" id="CP034759">
    <property type="protein sequence ID" value="QBG37880.1"/>
    <property type="molecule type" value="Genomic_DNA"/>
</dbReference>
<dbReference type="Gene3D" id="3.30.1330.130">
    <property type="match status" value="1"/>
</dbReference>
<evidence type="ECO:0000313" key="3">
    <source>
        <dbReference type="Proteomes" id="UP000290244"/>
    </source>
</evidence>
<name>A0A4V0ZGN1_9GAMM</name>
<dbReference type="AlphaFoldDB" id="A0A4V0ZGN1"/>
<feature type="domain" description="Formylmethanofuran dehydrogenase subunit E" evidence="1">
    <location>
        <begin position="43"/>
        <end position="189"/>
    </location>
</feature>
<dbReference type="KEGG" id="lsd:EMK97_18235"/>
<dbReference type="InterPro" id="IPR003814">
    <property type="entry name" value="FmdEsu_dom"/>
</dbReference>
<sequence>MKYPDYYTQIEPIILKDDLANFLGAFDQGLIEFTFVDIVKSAGHACPTVLGAYLMTLQGLKALYGKEVPKRGEILVSFSQKEDEGVAGVIANVVGQITGATVSRGFKGLAGQFDRRNLMSFEQNIEGSVCFTRIDNQESVTVSYDASSVPADPEMPALMQASIQGLATKEQQVRFTKLWQKRVAAIAENVEHLVKVTRA</sequence>
<dbReference type="OrthoDB" id="259311at2"/>